<dbReference type="Gene3D" id="1.10.10.10">
    <property type="entry name" value="Winged helix-like DNA-binding domain superfamily/Winged helix DNA-binding domain"/>
    <property type="match status" value="1"/>
</dbReference>
<dbReference type="Pfam" id="PF00126">
    <property type="entry name" value="HTH_1"/>
    <property type="match status" value="1"/>
</dbReference>
<dbReference type="GO" id="GO:0003700">
    <property type="term" value="F:DNA-binding transcription factor activity"/>
    <property type="evidence" value="ECO:0007669"/>
    <property type="project" value="InterPro"/>
</dbReference>
<accession>A0A1H8P5X2</accession>
<dbReference type="InterPro" id="IPR036388">
    <property type="entry name" value="WH-like_DNA-bd_sf"/>
</dbReference>
<dbReference type="CDD" id="cd05466">
    <property type="entry name" value="PBP2_LTTR_substrate"/>
    <property type="match status" value="1"/>
</dbReference>
<dbReference type="PANTHER" id="PTHR30126">
    <property type="entry name" value="HTH-TYPE TRANSCRIPTIONAL REGULATOR"/>
    <property type="match status" value="1"/>
</dbReference>
<keyword evidence="7" id="KW-1185">Reference proteome</keyword>
<dbReference type="InterPro" id="IPR000847">
    <property type="entry name" value="LysR_HTH_N"/>
</dbReference>
<keyword evidence="2" id="KW-0805">Transcription regulation</keyword>
<dbReference type="Proteomes" id="UP000198893">
    <property type="component" value="Unassembled WGS sequence"/>
</dbReference>
<protein>
    <submittedName>
        <fullName evidence="6">DNA-binding transcriptional regulator, LysR family</fullName>
    </submittedName>
</protein>
<dbReference type="STRING" id="569882.SAMN04490248_104153"/>
<evidence type="ECO:0000256" key="2">
    <source>
        <dbReference type="ARBA" id="ARBA00023015"/>
    </source>
</evidence>
<evidence type="ECO:0000256" key="1">
    <source>
        <dbReference type="ARBA" id="ARBA00009437"/>
    </source>
</evidence>
<dbReference type="Gene3D" id="3.40.190.10">
    <property type="entry name" value="Periplasmic binding protein-like II"/>
    <property type="match status" value="2"/>
</dbReference>
<dbReference type="AlphaFoldDB" id="A0A1H8P5X2"/>
<reference evidence="6 7" key="1">
    <citation type="submission" date="2016-10" db="EMBL/GenBank/DDBJ databases">
        <authorList>
            <person name="de Groot N.N."/>
        </authorList>
    </citation>
    <scope>NUCLEOTIDE SEQUENCE [LARGE SCALE GENOMIC DNA]</scope>
    <source>
        <strain evidence="6 7">DSM 27842</strain>
    </source>
</reference>
<evidence type="ECO:0000256" key="3">
    <source>
        <dbReference type="ARBA" id="ARBA00023125"/>
    </source>
</evidence>
<comment type="similarity">
    <text evidence="1">Belongs to the LysR transcriptional regulatory family.</text>
</comment>
<dbReference type="SUPFAM" id="SSF53850">
    <property type="entry name" value="Periplasmic binding protein-like II"/>
    <property type="match status" value="1"/>
</dbReference>
<dbReference type="PROSITE" id="PS50931">
    <property type="entry name" value="HTH_LYSR"/>
    <property type="match status" value="1"/>
</dbReference>
<evidence type="ECO:0000313" key="6">
    <source>
        <dbReference type="EMBL" id="SEO37305.1"/>
    </source>
</evidence>
<dbReference type="EMBL" id="FODS01000004">
    <property type="protein sequence ID" value="SEO37305.1"/>
    <property type="molecule type" value="Genomic_DNA"/>
</dbReference>
<dbReference type="RefSeq" id="WP_093116238.1">
    <property type="nucleotide sequence ID" value="NZ_FODS01000004.1"/>
</dbReference>
<dbReference type="Pfam" id="PF03466">
    <property type="entry name" value="LysR_substrate"/>
    <property type="match status" value="1"/>
</dbReference>
<sequence length="298" mass="33134">MKITGTELHLLAVFNSVVRNSGISAAQVELGLSQPTISNHITALEERLGVKLCQRGRRGFLLTEKGRIVHEMSQSLLATMAAHESKLAELRGSLVGYIKIAVVDCLVSDPEFRLPEAIKVFVEAAPAVRVELTVERPQDILSGILDGSFDVGIGGFDNLVSGLDYQTLYHERHALYCGSPHVLFDQSDGSLTDCDYTGFAWAHRRYWSRRRQRGWHLSEKDAFVQEIEAQMALVLSGAFLGLLPEHAAHPHVKAGKLRRLPFTGPNLDVPMNLVTRKGPRPATIDLFRKEILSLYRCK</sequence>
<evidence type="ECO:0000259" key="5">
    <source>
        <dbReference type="PROSITE" id="PS50931"/>
    </source>
</evidence>
<keyword evidence="3 6" id="KW-0238">DNA-binding</keyword>
<dbReference type="GO" id="GO:0000976">
    <property type="term" value="F:transcription cis-regulatory region binding"/>
    <property type="evidence" value="ECO:0007669"/>
    <property type="project" value="TreeGrafter"/>
</dbReference>
<organism evidence="6 7">
    <name type="scientific">Salinihabitans flavidus</name>
    <dbReference type="NCBI Taxonomy" id="569882"/>
    <lineage>
        <taxon>Bacteria</taxon>
        <taxon>Pseudomonadati</taxon>
        <taxon>Pseudomonadota</taxon>
        <taxon>Alphaproteobacteria</taxon>
        <taxon>Rhodobacterales</taxon>
        <taxon>Roseobacteraceae</taxon>
        <taxon>Salinihabitans</taxon>
    </lineage>
</organism>
<keyword evidence="4" id="KW-0804">Transcription</keyword>
<dbReference type="SUPFAM" id="SSF46785">
    <property type="entry name" value="Winged helix' DNA-binding domain"/>
    <property type="match status" value="1"/>
</dbReference>
<evidence type="ECO:0000256" key="4">
    <source>
        <dbReference type="ARBA" id="ARBA00023163"/>
    </source>
</evidence>
<evidence type="ECO:0000313" key="7">
    <source>
        <dbReference type="Proteomes" id="UP000198893"/>
    </source>
</evidence>
<dbReference type="OrthoDB" id="7506954at2"/>
<proteinExistence type="inferred from homology"/>
<gene>
    <name evidence="6" type="ORF">SAMN04490248_104153</name>
</gene>
<dbReference type="PANTHER" id="PTHR30126:SF98">
    <property type="entry name" value="HTH-TYPE TRANSCRIPTIONAL ACTIVATOR BAUR"/>
    <property type="match status" value="1"/>
</dbReference>
<dbReference type="PRINTS" id="PR00039">
    <property type="entry name" value="HTHLYSR"/>
</dbReference>
<dbReference type="InterPro" id="IPR036390">
    <property type="entry name" value="WH_DNA-bd_sf"/>
</dbReference>
<dbReference type="InterPro" id="IPR005119">
    <property type="entry name" value="LysR_subst-bd"/>
</dbReference>
<name>A0A1H8P5X2_9RHOB</name>
<feature type="domain" description="HTH lysR-type" evidence="5">
    <location>
        <begin position="6"/>
        <end position="63"/>
    </location>
</feature>